<evidence type="ECO:0000256" key="7">
    <source>
        <dbReference type="ARBA" id="ARBA00022884"/>
    </source>
</evidence>
<dbReference type="GO" id="GO:0102264">
    <property type="term" value="F:tRNA-dihydrouridine20 synthase activity"/>
    <property type="evidence" value="ECO:0007669"/>
    <property type="project" value="UniProtKB-EC"/>
</dbReference>
<keyword evidence="2 9" id="KW-0820">tRNA-binding</keyword>
<feature type="site" description="Interacts with tRNA; defines subfamily-specific binding signature" evidence="9">
    <location>
        <position position="310"/>
    </location>
</feature>
<feature type="binding site" evidence="9">
    <location>
        <position position="174"/>
    </location>
    <ligand>
        <name>FMN</name>
        <dbReference type="ChEBI" id="CHEBI:58210"/>
    </ligand>
</feature>
<dbReference type="PROSITE" id="PS01136">
    <property type="entry name" value="UPF0034"/>
    <property type="match status" value="1"/>
</dbReference>
<feature type="binding site" evidence="9">
    <location>
        <begin position="241"/>
        <end position="242"/>
    </location>
    <ligand>
        <name>FMN</name>
        <dbReference type="ChEBI" id="CHEBI:58210"/>
    </ligand>
</feature>
<dbReference type="HAMAP" id="MF_02041">
    <property type="entry name" value="DusA_subfam"/>
    <property type="match status" value="1"/>
</dbReference>
<keyword evidence="5 9" id="KW-0819">tRNA processing</keyword>
<keyword evidence="6 9" id="KW-0521">NADP</keyword>
<dbReference type="Proteomes" id="UP001597308">
    <property type="component" value="Unassembled WGS sequence"/>
</dbReference>
<dbReference type="InterPro" id="IPR035587">
    <property type="entry name" value="DUS-like_FMN-bd"/>
</dbReference>
<dbReference type="PANTHER" id="PTHR42907">
    <property type="entry name" value="FMN-LINKED OXIDOREDUCTASES SUPERFAMILY PROTEIN"/>
    <property type="match status" value="1"/>
</dbReference>
<keyword evidence="8 9" id="KW-0560">Oxidoreductase</keyword>
<dbReference type="InterPro" id="IPR013785">
    <property type="entry name" value="Aldolase_TIM"/>
</dbReference>
<comment type="caution">
    <text evidence="11">The sequence shown here is derived from an EMBL/GenBank/DDBJ whole genome shotgun (WGS) entry which is preliminary data.</text>
</comment>
<feature type="site" description="Interacts with tRNA" evidence="9">
    <location>
        <position position="189"/>
    </location>
</feature>
<evidence type="ECO:0000256" key="5">
    <source>
        <dbReference type="ARBA" id="ARBA00022694"/>
    </source>
</evidence>
<comment type="cofactor">
    <cofactor evidence="1 9">
        <name>FMN</name>
        <dbReference type="ChEBI" id="CHEBI:58210"/>
    </cofactor>
</comment>
<feature type="site" description="Interacts with tRNA" evidence="9">
    <location>
        <position position="100"/>
    </location>
</feature>
<dbReference type="SUPFAM" id="SSF51395">
    <property type="entry name" value="FMN-linked oxidoreductases"/>
    <property type="match status" value="1"/>
</dbReference>
<name>A0ABW4K4M4_9HYPH</name>
<dbReference type="Gene3D" id="3.20.20.70">
    <property type="entry name" value="Aldolase class I"/>
    <property type="match status" value="1"/>
</dbReference>
<evidence type="ECO:0000256" key="9">
    <source>
        <dbReference type="HAMAP-Rule" id="MF_02041"/>
    </source>
</evidence>
<evidence type="ECO:0000256" key="8">
    <source>
        <dbReference type="ARBA" id="ARBA00023002"/>
    </source>
</evidence>
<dbReference type="InterPro" id="IPR018517">
    <property type="entry name" value="tRNA_hU_synthase_CS"/>
</dbReference>
<dbReference type="Pfam" id="PF01207">
    <property type="entry name" value="Dus"/>
    <property type="match status" value="1"/>
</dbReference>
<organism evidence="11 12">
    <name type="scientific">Methylopila henanensis</name>
    <dbReference type="NCBI Taxonomy" id="873516"/>
    <lineage>
        <taxon>Bacteria</taxon>
        <taxon>Pseudomonadati</taxon>
        <taxon>Pseudomonadota</taxon>
        <taxon>Alphaproteobacteria</taxon>
        <taxon>Hyphomicrobiales</taxon>
        <taxon>Methylopilaceae</taxon>
        <taxon>Methylopila</taxon>
    </lineage>
</organism>
<comment type="catalytic activity">
    <reaction evidence="9">
        <text>5,6-dihydrouridine(20a) in tRNA + NADP(+) = uridine(20a) in tRNA + NADPH + H(+)</text>
        <dbReference type="Rhea" id="RHEA:53344"/>
        <dbReference type="Rhea" id="RHEA-COMP:13535"/>
        <dbReference type="Rhea" id="RHEA-COMP:13536"/>
        <dbReference type="ChEBI" id="CHEBI:15378"/>
        <dbReference type="ChEBI" id="CHEBI:57783"/>
        <dbReference type="ChEBI" id="CHEBI:58349"/>
        <dbReference type="ChEBI" id="CHEBI:65315"/>
        <dbReference type="ChEBI" id="CHEBI:74443"/>
    </reaction>
</comment>
<evidence type="ECO:0000313" key="11">
    <source>
        <dbReference type="EMBL" id="MFD1702066.1"/>
    </source>
</evidence>
<feature type="site" description="Interacts with tRNA; defines subfamily-specific binding signature" evidence="9">
    <location>
        <position position="307"/>
    </location>
</feature>
<evidence type="ECO:0000259" key="10">
    <source>
        <dbReference type="Pfam" id="PF01207"/>
    </source>
</evidence>
<protein>
    <recommendedName>
        <fullName evidence="9">tRNA-dihydrouridine(20/20a) synthase</fullName>
        <ecNumber evidence="9">1.3.1.91</ecNumber>
    </recommendedName>
    <alternativeName>
        <fullName evidence="9">U20-specific dihydrouridine synthase</fullName>
        <shortName evidence="9">U20-specific Dus</shortName>
    </alternativeName>
    <alternativeName>
        <fullName evidence="9">tRNA-dihydrouridine synthase A</fullName>
    </alternativeName>
</protein>
<dbReference type="RefSeq" id="WP_378797065.1">
    <property type="nucleotide sequence ID" value="NZ_JBHUER010000002.1"/>
</dbReference>
<evidence type="ECO:0000256" key="3">
    <source>
        <dbReference type="ARBA" id="ARBA00022630"/>
    </source>
</evidence>
<evidence type="ECO:0000256" key="6">
    <source>
        <dbReference type="ARBA" id="ARBA00022857"/>
    </source>
</evidence>
<keyword evidence="4 9" id="KW-0288">FMN</keyword>
<keyword evidence="12" id="KW-1185">Reference proteome</keyword>
<sequence>MSENEQKTSVARARRFSVAPMMDWTDRRCRLFHRALTGQALLYTEMVTTGAVRFGPRERLLGFSPEEQPVAVQLGGSEAAELAEAARICEDFGYVEINLNVGCPSDRVQDGRFGACLMAEPGRVADGVAAMKAAVRVPVTVKCRIGIDDQDPEQALDELADAVLAAGCDALIVHARKAWLKGLSPRENRDVPPLDYDRVFRLKARRPRAHISINGGIGSLAEAEALLRPREGVALDGVMLGRAAYQNPELLLGVDAAIFGVAAPHGDARSAVESLFPAIAAHLAAGGRLSNVTRHMLGLFPGQPGARAYRRLLSVEGPKAGAGLDVLRAALDLVRERGSLGAPAEAAA</sequence>
<comment type="caution">
    <text evidence="9">Lacks conserved residue(s) required for the propagation of feature annotation.</text>
</comment>
<feature type="binding site" evidence="9">
    <location>
        <begin position="20"/>
        <end position="22"/>
    </location>
    <ligand>
        <name>FMN</name>
        <dbReference type="ChEBI" id="CHEBI:58210"/>
    </ligand>
</feature>
<proteinExistence type="inferred from homology"/>
<evidence type="ECO:0000256" key="2">
    <source>
        <dbReference type="ARBA" id="ARBA00022555"/>
    </source>
</evidence>
<dbReference type="Gene3D" id="1.20.120.1460">
    <property type="match status" value="1"/>
</dbReference>
<evidence type="ECO:0000256" key="1">
    <source>
        <dbReference type="ARBA" id="ARBA00001917"/>
    </source>
</evidence>
<comment type="catalytic activity">
    <reaction evidence="9">
        <text>5,6-dihydrouridine(20) in tRNA + NAD(+) = uridine(20) in tRNA + NADH + H(+)</text>
        <dbReference type="Rhea" id="RHEA:53340"/>
        <dbReference type="Rhea" id="RHEA-COMP:13533"/>
        <dbReference type="Rhea" id="RHEA-COMP:13534"/>
        <dbReference type="ChEBI" id="CHEBI:15378"/>
        <dbReference type="ChEBI" id="CHEBI:57540"/>
        <dbReference type="ChEBI" id="CHEBI:57945"/>
        <dbReference type="ChEBI" id="CHEBI:65315"/>
        <dbReference type="ChEBI" id="CHEBI:74443"/>
        <dbReference type="EC" id="1.3.1.91"/>
    </reaction>
</comment>
<comment type="function">
    <text evidence="9">Catalyzes the synthesis of 5,6-dihydrouridine (D), a modified base found in the D-loop of most tRNAs, via the reduction of the C5-C6 double bond in target uridines. Specifically modifies U20 and U20a in tRNAs.</text>
</comment>
<gene>
    <name evidence="9 11" type="primary">dusA</name>
    <name evidence="11" type="ORF">ACFSCV_03520</name>
</gene>
<keyword evidence="7 9" id="KW-0694">RNA-binding</keyword>
<comment type="catalytic activity">
    <reaction evidence="9">
        <text>5,6-dihydrouridine(20) in tRNA + NADP(+) = uridine(20) in tRNA + NADPH + H(+)</text>
        <dbReference type="Rhea" id="RHEA:53336"/>
        <dbReference type="Rhea" id="RHEA-COMP:13533"/>
        <dbReference type="Rhea" id="RHEA-COMP:13534"/>
        <dbReference type="ChEBI" id="CHEBI:15378"/>
        <dbReference type="ChEBI" id="CHEBI:57783"/>
        <dbReference type="ChEBI" id="CHEBI:58349"/>
        <dbReference type="ChEBI" id="CHEBI:65315"/>
        <dbReference type="ChEBI" id="CHEBI:74443"/>
        <dbReference type="EC" id="1.3.1.91"/>
    </reaction>
</comment>
<comment type="catalytic activity">
    <reaction evidence="9">
        <text>5,6-dihydrouridine(20a) in tRNA + NAD(+) = uridine(20a) in tRNA + NADH + H(+)</text>
        <dbReference type="Rhea" id="RHEA:53348"/>
        <dbReference type="Rhea" id="RHEA-COMP:13535"/>
        <dbReference type="Rhea" id="RHEA-COMP:13536"/>
        <dbReference type="ChEBI" id="CHEBI:15378"/>
        <dbReference type="ChEBI" id="CHEBI:57540"/>
        <dbReference type="ChEBI" id="CHEBI:57945"/>
        <dbReference type="ChEBI" id="CHEBI:65315"/>
        <dbReference type="ChEBI" id="CHEBI:74443"/>
    </reaction>
</comment>
<dbReference type="NCBIfam" id="NF008774">
    <property type="entry name" value="PRK11815.1"/>
    <property type="match status" value="1"/>
</dbReference>
<accession>A0ABW4K4M4</accession>
<feature type="active site" description="Proton donor" evidence="9">
    <location>
        <position position="103"/>
    </location>
</feature>
<dbReference type="EMBL" id="JBHUER010000002">
    <property type="protein sequence ID" value="MFD1702066.1"/>
    <property type="molecule type" value="Genomic_DNA"/>
</dbReference>
<reference evidence="12" key="1">
    <citation type="journal article" date="2019" name="Int. J. Syst. Evol. Microbiol.">
        <title>The Global Catalogue of Microorganisms (GCM) 10K type strain sequencing project: providing services to taxonomists for standard genome sequencing and annotation.</title>
        <authorList>
            <consortium name="The Broad Institute Genomics Platform"/>
            <consortium name="The Broad Institute Genome Sequencing Center for Infectious Disease"/>
            <person name="Wu L."/>
            <person name="Ma J."/>
        </authorList>
    </citation>
    <scope>NUCLEOTIDE SEQUENCE [LARGE SCALE GENOMIC DNA]</scope>
    <source>
        <strain evidence="12">KCTC 23707</strain>
    </source>
</reference>
<evidence type="ECO:0000256" key="4">
    <source>
        <dbReference type="ARBA" id="ARBA00022643"/>
    </source>
</evidence>
<evidence type="ECO:0000313" key="12">
    <source>
        <dbReference type="Proteomes" id="UP001597308"/>
    </source>
</evidence>
<feature type="domain" description="DUS-like FMN-binding" evidence="10">
    <location>
        <begin position="18"/>
        <end position="314"/>
    </location>
</feature>
<feature type="binding site" evidence="9">
    <location>
        <begin position="214"/>
        <end position="216"/>
    </location>
    <ligand>
        <name>FMN</name>
        <dbReference type="ChEBI" id="CHEBI:58210"/>
    </ligand>
</feature>
<dbReference type="CDD" id="cd02801">
    <property type="entry name" value="DUS_like_FMN"/>
    <property type="match status" value="1"/>
</dbReference>
<comment type="similarity">
    <text evidence="9">Belongs to the Dus family. DusA subfamily.</text>
</comment>
<keyword evidence="3 9" id="KW-0285">Flavoprotein</keyword>
<dbReference type="EC" id="1.3.1.91" evidence="9"/>
<dbReference type="PANTHER" id="PTHR42907:SF1">
    <property type="entry name" value="FMN-LINKED OXIDOREDUCTASES SUPERFAMILY PROTEIN"/>
    <property type="match status" value="1"/>
</dbReference>
<dbReference type="InterPro" id="IPR004653">
    <property type="entry name" value="DusA"/>
</dbReference>
<feature type="binding site" evidence="9">
    <location>
        <position position="73"/>
    </location>
    <ligand>
        <name>FMN</name>
        <dbReference type="ChEBI" id="CHEBI:58210"/>
    </ligand>
</feature>
<feature type="binding site" evidence="9">
    <location>
        <position position="142"/>
    </location>
    <ligand>
        <name>FMN</name>
        <dbReference type="ChEBI" id="CHEBI:58210"/>
    </ligand>
</feature>